<dbReference type="Pfam" id="PF03968">
    <property type="entry name" value="LptD_N"/>
    <property type="match status" value="1"/>
</dbReference>
<gene>
    <name evidence="2" type="ORF">IQ235_03140</name>
</gene>
<evidence type="ECO:0000259" key="1">
    <source>
        <dbReference type="Pfam" id="PF03968"/>
    </source>
</evidence>
<evidence type="ECO:0000313" key="2">
    <source>
        <dbReference type="EMBL" id="MBE9039788.1"/>
    </source>
</evidence>
<dbReference type="AlphaFoldDB" id="A0A928Z7K4"/>
<reference evidence="2" key="1">
    <citation type="submission" date="2020-10" db="EMBL/GenBank/DDBJ databases">
        <authorList>
            <person name="Castelo-Branco R."/>
            <person name="Eusebio N."/>
            <person name="Adriana R."/>
            <person name="Vieira A."/>
            <person name="Brugerolle De Fraissinette N."/>
            <person name="Rezende De Castro R."/>
            <person name="Schneider M.P."/>
            <person name="Vasconcelos V."/>
            <person name="Leao P.N."/>
        </authorList>
    </citation>
    <scope>NUCLEOTIDE SEQUENCE</scope>
    <source>
        <strain evidence="2">LEGE 11467</strain>
    </source>
</reference>
<dbReference type="InterPro" id="IPR005653">
    <property type="entry name" value="OstA-like_N"/>
</dbReference>
<organism evidence="2 3">
    <name type="scientific">Zarconia navalis LEGE 11467</name>
    <dbReference type="NCBI Taxonomy" id="1828826"/>
    <lineage>
        <taxon>Bacteria</taxon>
        <taxon>Bacillati</taxon>
        <taxon>Cyanobacteriota</taxon>
        <taxon>Cyanophyceae</taxon>
        <taxon>Oscillatoriophycideae</taxon>
        <taxon>Oscillatoriales</taxon>
        <taxon>Oscillatoriales incertae sedis</taxon>
        <taxon>Zarconia</taxon>
        <taxon>Zarconia navalis</taxon>
    </lineage>
</organism>
<keyword evidence="3" id="KW-1185">Reference proteome</keyword>
<accession>A0A928Z7K4</accession>
<dbReference type="RefSeq" id="WP_264320051.1">
    <property type="nucleotide sequence ID" value="NZ_JADEXN010000032.1"/>
</dbReference>
<comment type="caution">
    <text evidence="2">The sequence shown here is derived from an EMBL/GenBank/DDBJ whole genome shotgun (WGS) entry which is preliminary data.</text>
</comment>
<dbReference type="Proteomes" id="UP000621799">
    <property type="component" value="Unassembled WGS sequence"/>
</dbReference>
<sequence length="154" mass="16848">MISPDRFSNWLAWRFGSIALLPVAFVVALTAPTQSQVSSGTALEVIADIQEADARTGIVTARGNVQINYPARDLQATSDQAQYFSNERRLVLTGNVYILQEGNSIRGETIVYQIDRGLFVAQPKPNRQVESIYLIPEGTEAPKPTPPALPPVQP</sequence>
<name>A0A928Z7K4_9CYAN</name>
<proteinExistence type="predicted"/>
<feature type="domain" description="Organic solvent tolerance-like N-terminal" evidence="1">
    <location>
        <begin position="57"/>
        <end position="117"/>
    </location>
</feature>
<dbReference type="EMBL" id="JADEXN010000032">
    <property type="protein sequence ID" value="MBE9039788.1"/>
    <property type="molecule type" value="Genomic_DNA"/>
</dbReference>
<protein>
    <submittedName>
        <fullName evidence="2">OstA family protein</fullName>
    </submittedName>
</protein>
<dbReference type="Gene3D" id="2.60.450.10">
    <property type="entry name" value="Lipopolysaccharide (LPS) transport protein A like domain"/>
    <property type="match status" value="1"/>
</dbReference>
<evidence type="ECO:0000313" key="3">
    <source>
        <dbReference type="Proteomes" id="UP000621799"/>
    </source>
</evidence>